<feature type="compositionally biased region" description="Low complexity" evidence="2">
    <location>
        <begin position="384"/>
        <end position="398"/>
    </location>
</feature>
<dbReference type="Pfam" id="PF16561">
    <property type="entry name" value="AMPK1_CBM"/>
    <property type="match status" value="1"/>
</dbReference>
<feature type="compositionally biased region" description="Low complexity" evidence="2">
    <location>
        <begin position="432"/>
        <end position="491"/>
    </location>
</feature>
<dbReference type="Gene3D" id="2.60.40.10">
    <property type="entry name" value="Immunoglobulins"/>
    <property type="match status" value="1"/>
</dbReference>
<dbReference type="AlphaFoldDB" id="A0A9W4MRT6"/>
<dbReference type="EMBL" id="CAJVOS010000016">
    <property type="protein sequence ID" value="CAG8032377.1"/>
    <property type="molecule type" value="Genomic_DNA"/>
</dbReference>
<dbReference type="Proteomes" id="UP001153618">
    <property type="component" value="Unassembled WGS sequence"/>
</dbReference>
<keyword evidence="5" id="KW-1185">Reference proteome</keyword>
<dbReference type="CDD" id="cd02859">
    <property type="entry name" value="E_set_AMPKbeta_like_N"/>
    <property type="match status" value="1"/>
</dbReference>
<dbReference type="InterPro" id="IPR013783">
    <property type="entry name" value="Ig-like_fold"/>
</dbReference>
<dbReference type="SUPFAM" id="SSF81296">
    <property type="entry name" value="E set domains"/>
    <property type="match status" value="1"/>
</dbReference>
<dbReference type="InterPro" id="IPR032640">
    <property type="entry name" value="AMPK1_CBM"/>
</dbReference>
<evidence type="ECO:0000313" key="4">
    <source>
        <dbReference type="EMBL" id="CAG8032377.1"/>
    </source>
</evidence>
<protein>
    <recommendedName>
        <fullName evidence="3">AMP-activated protein kinase glycogen-binding domain-containing protein</fullName>
    </recommendedName>
</protein>
<reference evidence="4" key="1">
    <citation type="submission" date="2021-07" db="EMBL/GenBank/DDBJ databases">
        <authorList>
            <person name="Branca A.L. A."/>
        </authorList>
    </citation>
    <scope>NUCLEOTIDE SEQUENCE</scope>
</reference>
<dbReference type="GO" id="GO:0005737">
    <property type="term" value="C:cytoplasm"/>
    <property type="evidence" value="ECO:0007669"/>
    <property type="project" value="TreeGrafter"/>
</dbReference>
<dbReference type="OrthoDB" id="5873279at2759"/>
<accession>A0A9W4MRT6</accession>
<proteinExistence type="inferred from homology"/>
<dbReference type="GO" id="GO:0019901">
    <property type="term" value="F:protein kinase binding"/>
    <property type="evidence" value="ECO:0007669"/>
    <property type="project" value="TreeGrafter"/>
</dbReference>
<dbReference type="PANTHER" id="PTHR10343:SF81">
    <property type="entry name" value="CRUCIFORM DNA-RECOGNIZING PROTEIN 1-RELATED"/>
    <property type="match status" value="1"/>
</dbReference>
<dbReference type="GO" id="GO:0007165">
    <property type="term" value="P:signal transduction"/>
    <property type="evidence" value="ECO:0007669"/>
    <property type="project" value="TreeGrafter"/>
</dbReference>
<evidence type="ECO:0000256" key="2">
    <source>
        <dbReference type="SAM" id="MobiDB-lite"/>
    </source>
</evidence>
<dbReference type="GO" id="GO:0005634">
    <property type="term" value="C:nucleus"/>
    <property type="evidence" value="ECO:0007669"/>
    <property type="project" value="TreeGrafter"/>
</dbReference>
<feature type="region of interest" description="Disordered" evidence="2">
    <location>
        <begin position="274"/>
        <end position="295"/>
    </location>
</feature>
<evidence type="ECO:0000256" key="1">
    <source>
        <dbReference type="ARBA" id="ARBA00038216"/>
    </source>
</evidence>
<dbReference type="PANTHER" id="PTHR10343">
    <property type="entry name" value="5'-AMP-ACTIVATED PROTEIN KINASE , BETA SUBUNIT"/>
    <property type="match status" value="1"/>
</dbReference>
<name>A0A9W4MRT6_PENOL</name>
<dbReference type="InterPro" id="IPR050827">
    <property type="entry name" value="CRP1_MDG1_kinase"/>
</dbReference>
<comment type="caution">
    <text evidence="4">The sequence shown here is derived from an EMBL/GenBank/DDBJ whole genome shotgun (WGS) entry which is preliminary data.</text>
</comment>
<gene>
    <name evidence="4" type="ORF">POLS_LOCUS2742</name>
</gene>
<feature type="domain" description="AMP-activated protein kinase glycogen-binding" evidence="3">
    <location>
        <begin position="58"/>
        <end position="128"/>
    </location>
</feature>
<evidence type="ECO:0000259" key="3">
    <source>
        <dbReference type="Pfam" id="PF16561"/>
    </source>
</evidence>
<feature type="region of interest" description="Disordered" evidence="2">
    <location>
        <begin position="349"/>
        <end position="543"/>
    </location>
</feature>
<sequence length="543" mass="56578">MVCVTPTALVAFYPLRFFLSFPNHSLFSSYIPPEHHGHVYISMVSEGIVIKITGLERPYNASEVFVTGTFDDWGKTVQLDRVGDTFRKTVTISPVQKVHYKFVVDGTWTTDTNVREEDDGQNNINNVLLPEEIETADHSNVAPTMSGVTPDSTTAALAANVPKTNGNLPGTFPDTPGQESEQTLSVDPIPASGGYGNPVKLNPGDKVPHHSELHNNTVDSGVSLDKETYEKGQTLPVDPGNPTDAGKSDAFAFTIPPVTNNMIPESSLPIIGGPAQQAAANETEPIYSGGPAQQAAAADPGYTIQSAGPSSTTAALAANVPLESKGKQANGDQPVEDVPQVVKDSLAEAHQDPEAAANKTAVEEKKDLEKELQKKVDVEESAGTPAPTVTAATQPIAPHLTLGSGVDSADVSPTSTPPPGRNAAAAIPTSQPKTTEPSTESTGPTVTTGPETTSTAETTTAKPAPTGPTVTTGPETTSTAETTTAKPAPTVSTGDSAPAASETKADKPAQSPSTENASTNGSKSDKKKKRLSSFFSKLKEKLK</sequence>
<feature type="compositionally biased region" description="Basic and acidic residues" evidence="2">
    <location>
        <begin position="361"/>
        <end position="378"/>
    </location>
</feature>
<feature type="region of interest" description="Disordered" evidence="2">
    <location>
        <begin position="164"/>
        <end position="184"/>
    </location>
</feature>
<evidence type="ECO:0000313" key="5">
    <source>
        <dbReference type="Proteomes" id="UP001153618"/>
    </source>
</evidence>
<organism evidence="4 5">
    <name type="scientific">Penicillium olsonii</name>
    <dbReference type="NCBI Taxonomy" id="99116"/>
    <lineage>
        <taxon>Eukaryota</taxon>
        <taxon>Fungi</taxon>
        <taxon>Dikarya</taxon>
        <taxon>Ascomycota</taxon>
        <taxon>Pezizomycotina</taxon>
        <taxon>Eurotiomycetes</taxon>
        <taxon>Eurotiomycetidae</taxon>
        <taxon>Eurotiales</taxon>
        <taxon>Aspergillaceae</taxon>
        <taxon>Penicillium</taxon>
    </lineage>
</organism>
<feature type="compositionally biased region" description="Polar residues" evidence="2">
    <location>
        <begin position="510"/>
        <end position="521"/>
    </location>
</feature>
<dbReference type="InterPro" id="IPR014756">
    <property type="entry name" value="Ig_E-set"/>
</dbReference>
<dbReference type="GO" id="GO:0031588">
    <property type="term" value="C:nucleotide-activated protein kinase complex"/>
    <property type="evidence" value="ECO:0007669"/>
    <property type="project" value="TreeGrafter"/>
</dbReference>
<comment type="similarity">
    <text evidence="1">Belongs to the CRP1/MDG1 family.</text>
</comment>